<dbReference type="AlphaFoldDB" id="A0AAW8AYU1"/>
<dbReference type="Pfam" id="PF13643">
    <property type="entry name" value="DUF4145"/>
    <property type="match status" value="1"/>
</dbReference>
<proteinExistence type="predicted"/>
<protein>
    <submittedName>
        <fullName evidence="3">DUF4145 domain-containing protein</fullName>
    </submittedName>
</protein>
<evidence type="ECO:0000256" key="1">
    <source>
        <dbReference type="SAM" id="MobiDB-lite"/>
    </source>
</evidence>
<evidence type="ECO:0000259" key="2">
    <source>
        <dbReference type="Pfam" id="PF13643"/>
    </source>
</evidence>
<sequence length="285" mass="33478">MKKPPERVVFLYTNFLNSISRIMKIVSLNPIFEGVKQDSKIVYEKILCIECKTKIKHEVLVDISHNDCSDPNISFYYNYRILRCLNCESISYQTKSHDSYDVDPVGYDQSEDMIYQVNYLYKTFPLRDEETAFSKEFEKILPEEIYSTYEEVIVALNNKMPLLTGLGLRTLLEQIVKYFGHSDDLGEILNKFEHEGFISTKQRGLLDDIRYLGNDAAHRADSKTRKELVLHLKVLENLIQQLFVYYNLDQEEIRKIKSVGLKPSPRHPIPVVRETTQKRRPKKRL</sequence>
<name>A0AAW8AYU1_ACILW</name>
<dbReference type="InterPro" id="IPR025285">
    <property type="entry name" value="DUF4145"/>
</dbReference>
<feature type="domain" description="DUF4145" evidence="2">
    <location>
        <begin position="151"/>
        <end position="235"/>
    </location>
</feature>
<feature type="region of interest" description="Disordered" evidence="1">
    <location>
        <begin position="266"/>
        <end position="285"/>
    </location>
</feature>
<dbReference type="EMBL" id="JAUUUS010000304">
    <property type="protein sequence ID" value="MDP1448717.1"/>
    <property type="molecule type" value="Genomic_DNA"/>
</dbReference>
<reference evidence="3" key="1">
    <citation type="submission" date="2023-07" db="EMBL/GenBank/DDBJ databases">
        <title>Dynamics of blaOXA-23 gene transmission in Acinetobacter spp. from contaminated veterinary surfaces.</title>
        <authorList>
            <person name="Moreira Da Silva J."/>
            <person name="Menezes J."/>
            <person name="Fernandes L."/>
            <person name="Marques C."/>
            <person name="Amaral A."/>
            <person name="Timofte D."/>
            <person name="Pomba C."/>
        </authorList>
    </citation>
    <scope>NUCLEOTIDE SEQUENCE</scope>
    <source>
        <strain evidence="3">CMVB11Z4A1</strain>
    </source>
</reference>
<organism evidence="3 4">
    <name type="scientific">Acinetobacter lwoffii</name>
    <dbReference type="NCBI Taxonomy" id="28090"/>
    <lineage>
        <taxon>Bacteria</taxon>
        <taxon>Pseudomonadati</taxon>
        <taxon>Pseudomonadota</taxon>
        <taxon>Gammaproteobacteria</taxon>
        <taxon>Moraxellales</taxon>
        <taxon>Moraxellaceae</taxon>
        <taxon>Acinetobacter</taxon>
    </lineage>
</organism>
<evidence type="ECO:0000313" key="4">
    <source>
        <dbReference type="Proteomes" id="UP001242129"/>
    </source>
</evidence>
<dbReference type="Proteomes" id="UP001242129">
    <property type="component" value="Unassembled WGS sequence"/>
</dbReference>
<dbReference type="RefSeq" id="WP_228719753.1">
    <property type="nucleotide sequence ID" value="NZ_CP046296.1"/>
</dbReference>
<comment type="caution">
    <text evidence="3">The sequence shown here is derived from an EMBL/GenBank/DDBJ whole genome shotgun (WGS) entry which is preliminary data.</text>
</comment>
<gene>
    <name evidence="3" type="ORF">Q8G51_13190</name>
</gene>
<accession>A0AAW8AYU1</accession>
<evidence type="ECO:0000313" key="3">
    <source>
        <dbReference type="EMBL" id="MDP1448717.1"/>
    </source>
</evidence>